<proteinExistence type="predicted"/>
<keyword evidence="1" id="KW-0812">Transmembrane</keyword>
<keyword evidence="1" id="KW-0472">Membrane</keyword>
<sequence length="100" mass="11622">MELWEATKLAFRNYASFAGRTTRADYWYFILALFIAQAALSVISDDVARVFSIVTLLPWLTSTIRRLRDVRRSPHSLWWLLLPIVGWIILIVQLAEPSKD</sequence>
<evidence type="ECO:0000256" key="1">
    <source>
        <dbReference type="SAM" id="Phobius"/>
    </source>
</evidence>
<reference evidence="2 3" key="1">
    <citation type="submission" date="2020-05" db="EMBL/GenBank/DDBJ databases">
        <title>Aquirufa sp. strain 15G-AUS-rot a new Aquirufa species.</title>
        <authorList>
            <person name="Pitt A."/>
            <person name="Hahn M.W."/>
        </authorList>
    </citation>
    <scope>NUCLEOTIDE SEQUENCE [LARGE SCALE GENOMIC DNA]</scope>
    <source>
        <strain evidence="2 3">15G-AUS-rot</strain>
    </source>
</reference>
<keyword evidence="3" id="KW-1185">Reference proteome</keyword>
<keyword evidence="1" id="KW-1133">Transmembrane helix</keyword>
<protein>
    <submittedName>
        <fullName evidence="2">DUF805 domain-containing protein</fullName>
    </submittedName>
</protein>
<dbReference type="Proteomes" id="UP000501003">
    <property type="component" value="Chromosome"/>
</dbReference>
<feature type="transmembrane region" description="Helical" evidence="1">
    <location>
        <begin position="49"/>
        <end position="65"/>
    </location>
</feature>
<dbReference type="Pfam" id="PF05656">
    <property type="entry name" value="DUF805"/>
    <property type="match status" value="1"/>
</dbReference>
<feature type="transmembrane region" description="Helical" evidence="1">
    <location>
        <begin position="77"/>
        <end position="95"/>
    </location>
</feature>
<feature type="transmembrane region" description="Helical" evidence="1">
    <location>
        <begin position="26"/>
        <end position="43"/>
    </location>
</feature>
<organism evidence="2 3">
    <name type="scientific">Aquiluna borgnonia</name>
    <dbReference type="NCBI Taxonomy" id="2499157"/>
    <lineage>
        <taxon>Bacteria</taxon>
        <taxon>Bacillati</taxon>
        <taxon>Actinomycetota</taxon>
        <taxon>Actinomycetes</taxon>
        <taxon>Micrococcales</taxon>
        <taxon>Microbacteriaceae</taxon>
        <taxon>Luna cluster</taxon>
        <taxon>Luna-1 subcluster</taxon>
        <taxon>Aquiluna</taxon>
    </lineage>
</organism>
<dbReference type="PANTHER" id="PTHR34980:SF2">
    <property type="entry name" value="INNER MEMBRANE PROTEIN YHAH-RELATED"/>
    <property type="match status" value="1"/>
</dbReference>
<accession>A0A7D4TJY9</accession>
<gene>
    <name evidence="2" type="ORF">HRU87_01635</name>
</gene>
<dbReference type="EMBL" id="CP054056">
    <property type="protein sequence ID" value="QKJ24932.1"/>
    <property type="molecule type" value="Genomic_DNA"/>
</dbReference>
<name>A0A7D4TJY9_9MICO</name>
<dbReference type="RefSeq" id="WP_173493229.1">
    <property type="nucleotide sequence ID" value="NZ_CP054056.1"/>
</dbReference>
<dbReference type="InterPro" id="IPR008523">
    <property type="entry name" value="DUF805"/>
</dbReference>
<evidence type="ECO:0000313" key="2">
    <source>
        <dbReference type="EMBL" id="QKJ24932.1"/>
    </source>
</evidence>
<evidence type="ECO:0000313" key="3">
    <source>
        <dbReference type="Proteomes" id="UP000501003"/>
    </source>
</evidence>
<dbReference type="GO" id="GO:0005886">
    <property type="term" value="C:plasma membrane"/>
    <property type="evidence" value="ECO:0007669"/>
    <property type="project" value="TreeGrafter"/>
</dbReference>
<dbReference type="KEGG" id="aqg:HRU87_01635"/>
<dbReference type="AlphaFoldDB" id="A0A7D4TJY9"/>
<dbReference type="PANTHER" id="PTHR34980">
    <property type="entry name" value="INNER MEMBRANE PROTEIN-RELATED-RELATED"/>
    <property type="match status" value="1"/>
</dbReference>